<dbReference type="OrthoDB" id="5561659at2759"/>
<dbReference type="GO" id="GO:0003684">
    <property type="term" value="F:damaged DNA binding"/>
    <property type="evidence" value="ECO:0007669"/>
    <property type="project" value="TreeGrafter"/>
</dbReference>
<dbReference type="GO" id="GO:0006310">
    <property type="term" value="P:DNA recombination"/>
    <property type="evidence" value="ECO:0007669"/>
    <property type="project" value="UniProtKB-KW"/>
</dbReference>
<gene>
    <name evidence="15" type="ORF">L228DRAFT_283232</name>
</gene>
<comment type="subcellular location">
    <subcellularLocation>
        <location evidence="1">Nucleus</location>
    </subcellularLocation>
</comment>
<dbReference type="Pfam" id="PF07522">
    <property type="entry name" value="DRMBL"/>
    <property type="match status" value="1"/>
</dbReference>
<evidence type="ECO:0000256" key="13">
    <source>
        <dbReference type="SAM" id="MobiDB-lite"/>
    </source>
</evidence>
<dbReference type="STRING" id="1328760.A0A165GCV8"/>
<feature type="compositionally biased region" description="Polar residues" evidence="13">
    <location>
        <begin position="403"/>
        <end position="423"/>
    </location>
</feature>
<evidence type="ECO:0000256" key="10">
    <source>
        <dbReference type="ARBA" id="ARBA00023242"/>
    </source>
</evidence>
<sequence length="697" mass="76941">MSTFKGLVAEFPEIRIDYFRTITGVTPPLVCFLSHVHSDHLLGLESLKAPFIYCSAATRELLLRLEKYPHRMNFAKGILECRKQHYKNLKNLLKSIPLETPTCLELSPGREIRVTLFDMHVDSYKMRLYKSLTASGEGAPIPEAFALAGFKCGNRHHPGCLTSDPTVRLHGCERGMACSTVMSSDVVHIIPIISRLGNGLELPEVGAGGGQGDLLQVHELELSDTTAVGSLMNLCKTQVHDVEAFARVCSLISKAMLSTRQVLSLEAGLLNKENTIPLTELIELLVKEAEEEETNNKSAENRTSDVTPKHDVKILPRRITFPYSRHSSYEELCHLVEAFHPKDIYPCTVVEEEQWNSSLSMQSLFGHLCSGNEFSHDQEMLAAQESRGVGRVKKRQRLEESSQDVAISPHSQRTQTTEASPAASQEHEQNATSLLPHNVDLLTPTQINLNDPAILPEAAQHGNATSNEPTLSETQAVRERNQRLHAIQKALKSRMGRKRAETPAGESASDVSSSIEPSVTRRASPPHLRRQKSTHVRQDFVPSSSTSLPNIQRATPAPESRPENQVQTRSAETSNINFTIEETLNPDLSSAQSPSLQHPEITTSTSQNQASPLYQPFPGSSSAPPNLIDDSQSSISHLDDDADDSEGPISPSRLEDRRDAYRAALATLYTGDKSVISWTDFSLLSAGNSHSREEEEL</sequence>
<protein>
    <recommendedName>
        <fullName evidence="11">Protein artemis</fullName>
    </recommendedName>
    <alternativeName>
        <fullName evidence="12">DNA cross-link repair 1C protein</fullName>
    </alternativeName>
</protein>
<evidence type="ECO:0000256" key="3">
    <source>
        <dbReference type="ARBA" id="ARBA00022722"/>
    </source>
</evidence>
<reference evidence="15 16" key="1">
    <citation type="journal article" date="2016" name="Fungal Biol.">
        <title>The genome of Xylona heveae provides a window into fungal endophytism.</title>
        <authorList>
            <person name="Gazis R."/>
            <person name="Kuo A."/>
            <person name="Riley R."/>
            <person name="LaButti K."/>
            <person name="Lipzen A."/>
            <person name="Lin J."/>
            <person name="Amirebrahimi M."/>
            <person name="Hesse C.N."/>
            <person name="Spatafora J.W."/>
            <person name="Henrissat B."/>
            <person name="Hainaut M."/>
            <person name="Grigoriev I.V."/>
            <person name="Hibbett D.S."/>
        </authorList>
    </citation>
    <scope>NUCLEOTIDE SEQUENCE [LARGE SCALE GENOMIC DNA]</scope>
    <source>
        <strain evidence="15 16">TC161</strain>
    </source>
</reference>
<evidence type="ECO:0000256" key="7">
    <source>
        <dbReference type="ARBA" id="ARBA00022839"/>
    </source>
</evidence>
<organism evidence="15 16">
    <name type="scientific">Xylona heveae (strain CBS 132557 / TC161)</name>
    <dbReference type="NCBI Taxonomy" id="1328760"/>
    <lineage>
        <taxon>Eukaryota</taxon>
        <taxon>Fungi</taxon>
        <taxon>Dikarya</taxon>
        <taxon>Ascomycota</taxon>
        <taxon>Pezizomycotina</taxon>
        <taxon>Xylonomycetes</taxon>
        <taxon>Xylonales</taxon>
        <taxon>Xylonaceae</taxon>
        <taxon>Xylona</taxon>
    </lineage>
</organism>
<evidence type="ECO:0000259" key="14">
    <source>
        <dbReference type="Pfam" id="PF07522"/>
    </source>
</evidence>
<feature type="compositionally biased region" description="Polar residues" evidence="13">
    <location>
        <begin position="563"/>
        <end position="636"/>
    </location>
</feature>
<evidence type="ECO:0000313" key="15">
    <source>
        <dbReference type="EMBL" id="KZF22039.1"/>
    </source>
</evidence>
<evidence type="ECO:0000256" key="8">
    <source>
        <dbReference type="ARBA" id="ARBA00023172"/>
    </source>
</evidence>
<dbReference type="EMBL" id="KV407459">
    <property type="protein sequence ID" value="KZF22039.1"/>
    <property type="molecule type" value="Genomic_DNA"/>
</dbReference>
<dbReference type="GeneID" id="28901230"/>
<dbReference type="Gene3D" id="3.60.15.10">
    <property type="entry name" value="Ribonuclease Z/Hydroxyacylglutathione hydrolase-like"/>
    <property type="match status" value="1"/>
</dbReference>
<keyword evidence="7" id="KW-0269">Exonuclease</keyword>
<dbReference type="GO" id="GO:0004519">
    <property type="term" value="F:endonuclease activity"/>
    <property type="evidence" value="ECO:0007669"/>
    <property type="project" value="UniProtKB-KW"/>
</dbReference>
<dbReference type="Proteomes" id="UP000076632">
    <property type="component" value="Unassembled WGS sequence"/>
</dbReference>
<name>A0A165GCV8_XYLHT</name>
<dbReference type="SUPFAM" id="SSF56281">
    <property type="entry name" value="Metallo-hydrolase/oxidoreductase"/>
    <property type="match status" value="1"/>
</dbReference>
<keyword evidence="16" id="KW-1185">Reference proteome</keyword>
<accession>A0A165GCV8</accession>
<dbReference type="PANTHER" id="PTHR23240">
    <property type="entry name" value="DNA CROSS-LINK REPAIR PROTEIN PSO2/SNM1-RELATED"/>
    <property type="match status" value="1"/>
</dbReference>
<dbReference type="GO" id="GO:0036297">
    <property type="term" value="P:interstrand cross-link repair"/>
    <property type="evidence" value="ECO:0007669"/>
    <property type="project" value="TreeGrafter"/>
</dbReference>
<dbReference type="PANTHER" id="PTHR23240:SF8">
    <property type="entry name" value="PROTEIN ARTEMIS"/>
    <property type="match status" value="1"/>
</dbReference>
<feature type="compositionally biased region" description="Polar residues" evidence="13">
    <location>
        <begin position="541"/>
        <end position="553"/>
    </location>
</feature>
<keyword evidence="10" id="KW-0539">Nucleus</keyword>
<keyword evidence="9" id="KW-0234">DNA repair</keyword>
<keyword evidence="4" id="KW-0255">Endonuclease</keyword>
<evidence type="ECO:0000256" key="12">
    <source>
        <dbReference type="ARBA" id="ARBA00042677"/>
    </source>
</evidence>
<evidence type="ECO:0000256" key="4">
    <source>
        <dbReference type="ARBA" id="ARBA00022759"/>
    </source>
</evidence>
<feature type="region of interest" description="Disordered" evidence="13">
    <location>
        <begin position="385"/>
        <end position="430"/>
    </location>
</feature>
<dbReference type="GO" id="GO:0035312">
    <property type="term" value="F:5'-3' DNA exonuclease activity"/>
    <property type="evidence" value="ECO:0007669"/>
    <property type="project" value="TreeGrafter"/>
</dbReference>
<evidence type="ECO:0000256" key="2">
    <source>
        <dbReference type="ARBA" id="ARBA00010304"/>
    </source>
</evidence>
<feature type="region of interest" description="Disordered" evidence="13">
    <location>
        <begin position="491"/>
        <end position="657"/>
    </location>
</feature>
<feature type="domain" description="DNA repair metallo-beta-lactamase" evidence="14">
    <location>
        <begin position="320"/>
        <end position="350"/>
    </location>
</feature>
<evidence type="ECO:0000256" key="11">
    <source>
        <dbReference type="ARBA" id="ARBA00039759"/>
    </source>
</evidence>
<proteinExistence type="inferred from homology"/>
<keyword evidence="6" id="KW-0378">Hydrolase</keyword>
<evidence type="ECO:0000313" key="16">
    <source>
        <dbReference type="Proteomes" id="UP000076632"/>
    </source>
</evidence>
<keyword evidence="5" id="KW-0227">DNA damage</keyword>
<dbReference type="InParanoid" id="A0A165GCV8"/>
<evidence type="ECO:0000256" key="6">
    <source>
        <dbReference type="ARBA" id="ARBA00022801"/>
    </source>
</evidence>
<comment type="similarity">
    <text evidence="2">Belongs to the DNA repair metallo-beta-lactamase (DRMBL) family.</text>
</comment>
<dbReference type="AlphaFoldDB" id="A0A165GCV8"/>
<keyword evidence="8" id="KW-0233">DNA recombination</keyword>
<dbReference type="GO" id="GO:0005634">
    <property type="term" value="C:nucleus"/>
    <property type="evidence" value="ECO:0007669"/>
    <property type="project" value="UniProtKB-SubCell"/>
</dbReference>
<dbReference type="InterPro" id="IPR036866">
    <property type="entry name" value="RibonucZ/Hydroxyglut_hydro"/>
</dbReference>
<evidence type="ECO:0000256" key="9">
    <source>
        <dbReference type="ARBA" id="ARBA00023204"/>
    </source>
</evidence>
<dbReference type="GO" id="GO:0006303">
    <property type="term" value="P:double-strand break repair via nonhomologous end joining"/>
    <property type="evidence" value="ECO:0007669"/>
    <property type="project" value="TreeGrafter"/>
</dbReference>
<dbReference type="GO" id="GO:0000723">
    <property type="term" value="P:telomere maintenance"/>
    <property type="evidence" value="ECO:0007669"/>
    <property type="project" value="TreeGrafter"/>
</dbReference>
<keyword evidence="3" id="KW-0540">Nuclease</keyword>
<evidence type="ECO:0000256" key="1">
    <source>
        <dbReference type="ARBA" id="ARBA00004123"/>
    </source>
</evidence>
<evidence type="ECO:0000256" key="5">
    <source>
        <dbReference type="ARBA" id="ARBA00022763"/>
    </source>
</evidence>
<dbReference type="InterPro" id="IPR011084">
    <property type="entry name" value="DRMBL"/>
</dbReference>
<dbReference type="RefSeq" id="XP_018187594.1">
    <property type="nucleotide sequence ID" value="XM_018336093.1"/>
</dbReference>